<feature type="domain" description="ABC transporter" evidence="9">
    <location>
        <begin position="12"/>
        <end position="238"/>
    </location>
</feature>
<keyword evidence="8" id="KW-0472">Membrane</keyword>
<reference evidence="10 11" key="1">
    <citation type="submission" date="2023-07" db="EMBL/GenBank/DDBJ databases">
        <title>Sorghum-associated microbial communities from plants grown in Nebraska, USA.</title>
        <authorList>
            <person name="Schachtman D."/>
        </authorList>
    </citation>
    <scope>NUCLEOTIDE SEQUENCE [LARGE SCALE GENOMIC DNA]</scope>
    <source>
        <strain evidence="10 11">CC482</strain>
    </source>
</reference>
<dbReference type="InterPro" id="IPR003439">
    <property type="entry name" value="ABC_transporter-like_ATP-bd"/>
</dbReference>
<keyword evidence="7" id="KW-1278">Translocase</keyword>
<dbReference type="InterPro" id="IPR027417">
    <property type="entry name" value="P-loop_NTPase"/>
</dbReference>
<dbReference type="SMART" id="SM00382">
    <property type="entry name" value="AAA"/>
    <property type="match status" value="1"/>
</dbReference>
<dbReference type="PANTHER" id="PTHR43553:SF26">
    <property type="entry name" value="ABC TRANSPORTER ATP-BINDING PROTEIN BC_2655-RELATED"/>
    <property type="match status" value="1"/>
</dbReference>
<dbReference type="PANTHER" id="PTHR43553">
    <property type="entry name" value="HEAVY METAL TRANSPORTER"/>
    <property type="match status" value="1"/>
</dbReference>
<evidence type="ECO:0000256" key="5">
    <source>
        <dbReference type="ARBA" id="ARBA00022741"/>
    </source>
</evidence>
<name>A0ABT9UBT8_PAEHA</name>
<evidence type="ECO:0000256" key="2">
    <source>
        <dbReference type="ARBA" id="ARBA00005417"/>
    </source>
</evidence>
<dbReference type="Proteomes" id="UP001229346">
    <property type="component" value="Unassembled WGS sequence"/>
</dbReference>
<dbReference type="InterPro" id="IPR003593">
    <property type="entry name" value="AAA+_ATPase"/>
</dbReference>
<keyword evidence="5" id="KW-0547">Nucleotide-binding</keyword>
<organism evidence="10 11">
    <name type="scientific">Paenibacillus harenae</name>
    <dbReference type="NCBI Taxonomy" id="306543"/>
    <lineage>
        <taxon>Bacteria</taxon>
        <taxon>Bacillati</taxon>
        <taxon>Bacillota</taxon>
        <taxon>Bacilli</taxon>
        <taxon>Bacillales</taxon>
        <taxon>Paenibacillaceae</taxon>
        <taxon>Paenibacillus</taxon>
    </lineage>
</organism>
<gene>
    <name evidence="10" type="ORF">J2T15_006179</name>
</gene>
<evidence type="ECO:0000256" key="8">
    <source>
        <dbReference type="ARBA" id="ARBA00023136"/>
    </source>
</evidence>
<evidence type="ECO:0000259" key="9">
    <source>
        <dbReference type="PROSITE" id="PS50893"/>
    </source>
</evidence>
<dbReference type="PROSITE" id="PS00211">
    <property type="entry name" value="ABC_TRANSPORTER_1"/>
    <property type="match status" value="1"/>
</dbReference>
<evidence type="ECO:0000313" key="11">
    <source>
        <dbReference type="Proteomes" id="UP001229346"/>
    </source>
</evidence>
<evidence type="ECO:0000256" key="3">
    <source>
        <dbReference type="ARBA" id="ARBA00022448"/>
    </source>
</evidence>
<keyword evidence="3" id="KW-0813">Transport</keyword>
<keyword evidence="10" id="KW-0378">Hydrolase</keyword>
<dbReference type="InterPro" id="IPR050095">
    <property type="entry name" value="ECF_ABC_transporter_ATP-bd"/>
</dbReference>
<protein>
    <submittedName>
        <fullName evidence="10">Energy-coupling factor transport system ATP-binding protein</fullName>
        <ecNumber evidence="10">3.6.3.-</ecNumber>
    </submittedName>
</protein>
<comment type="subcellular location">
    <subcellularLocation>
        <location evidence="1">Cell membrane</location>
        <topology evidence="1">Peripheral membrane protein</topology>
    </subcellularLocation>
</comment>
<dbReference type="Pfam" id="PF00005">
    <property type="entry name" value="ABC_tran"/>
    <property type="match status" value="1"/>
</dbReference>
<dbReference type="CDD" id="cd03225">
    <property type="entry name" value="ABC_cobalt_CbiO_domain1"/>
    <property type="match status" value="1"/>
</dbReference>
<evidence type="ECO:0000313" key="10">
    <source>
        <dbReference type="EMBL" id="MDQ0116697.1"/>
    </source>
</evidence>
<proteinExistence type="inferred from homology"/>
<keyword evidence="6 10" id="KW-0067">ATP-binding</keyword>
<accession>A0ABT9UBT8</accession>
<dbReference type="GO" id="GO:0016787">
    <property type="term" value="F:hydrolase activity"/>
    <property type="evidence" value="ECO:0007669"/>
    <property type="project" value="UniProtKB-KW"/>
</dbReference>
<keyword evidence="11" id="KW-1185">Reference proteome</keyword>
<dbReference type="EC" id="3.6.3.-" evidence="10"/>
<dbReference type="EMBL" id="JAUSSU010000023">
    <property type="protein sequence ID" value="MDQ0116697.1"/>
    <property type="molecule type" value="Genomic_DNA"/>
</dbReference>
<comment type="similarity">
    <text evidence="2">Belongs to the ABC transporter superfamily.</text>
</comment>
<dbReference type="RefSeq" id="WP_307210374.1">
    <property type="nucleotide sequence ID" value="NZ_JAUSSU010000023.1"/>
</dbReference>
<dbReference type="GO" id="GO:0005524">
    <property type="term" value="F:ATP binding"/>
    <property type="evidence" value="ECO:0007669"/>
    <property type="project" value="UniProtKB-KW"/>
</dbReference>
<comment type="caution">
    <text evidence="10">The sequence shown here is derived from an EMBL/GenBank/DDBJ whole genome shotgun (WGS) entry which is preliminary data.</text>
</comment>
<evidence type="ECO:0000256" key="4">
    <source>
        <dbReference type="ARBA" id="ARBA00022475"/>
    </source>
</evidence>
<evidence type="ECO:0000256" key="1">
    <source>
        <dbReference type="ARBA" id="ARBA00004202"/>
    </source>
</evidence>
<evidence type="ECO:0000256" key="6">
    <source>
        <dbReference type="ARBA" id="ARBA00022840"/>
    </source>
</evidence>
<evidence type="ECO:0000256" key="7">
    <source>
        <dbReference type="ARBA" id="ARBA00022967"/>
    </source>
</evidence>
<dbReference type="Gene3D" id="3.40.50.300">
    <property type="entry name" value="P-loop containing nucleotide triphosphate hydrolases"/>
    <property type="match status" value="1"/>
</dbReference>
<dbReference type="InterPro" id="IPR017871">
    <property type="entry name" value="ABC_transporter-like_CS"/>
</dbReference>
<dbReference type="InterPro" id="IPR015856">
    <property type="entry name" value="ABC_transpr_CbiO/EcfA_su"/>
</dbReference>
<keyword evidence="4" id="KW-1003">Cell membrane</keyword>
<sequence length="285" mass="30668">MDFTSEVELSAITVKPIAFTEQQQRQEPILKQVHLHIGSGEWITLLGRNGSGKSTLAKVIAGATVEGLSGDVLRSDPSGRLVPIVMQQPEAAMVGSTPWEDVVLMLEQNEAEEERIAGLAEEALSLVGLGERLHQPIGTLSGGQKQLVAIAGCIAVYSPLLVLDEATSMLDPEASALVLEQAREIHAKGTTVIWITQKLNELNEGDRIVAMQDGRIAFDGTSTSWYERVNGHEGASVCERLGFDAPYTVQIAWELEKLGLTLDPFPIVPSMLAKAVSGYGSRLDA</sequence>
<dbReference type="SUPFAM" id="SSF52540">
    <property type="entry name" value="P-loop containing nucleoside triphosphate hydrolases"/>
    <property type="match status" value="1"/>
</dbReference>
<dbReference type="PROSITE" id="PS50893">
    <property type="entry name" value="ABC_TRANSPORTER_2"/>
    <property type="match status" value="1"/>
</dbReference>